<dbReference type="Proteomes" id="UP001219605">
    <property type="component" value="Chromosome"/>
</dbReference>
<sequence>MAHIGTFAAARREVNPVAEKDTFDFCGEAFTVEDTIPSMLMIQLGASATGKIEEQEGLGAMWEAMRVSLTVPARTELVDGQEATVPEDGSQFDRFYRLAVAHRVDLEDLMAVAMALFQAQAGRPTEQRPTSPDGSLSTSTSSNTSPSPHPALQGLTPVAQVLAG</sequence>
<accession>A0ABY7ZVV9</accession>
<protein>
    <submittedName>
        <fullName evidence="2">Uncharacterized protein</fullName>
    </submittedName>
</protein>
<gene>
    <name evidence="2" type="ORF">PVK37_12650</name>
</gene>
<evidence type="ECO:0000313" key="2">
    <source>
        <dbReference type="EMBL" id="WDZ87184.1"/>
    </source>
</evidence>
<proteinExistence type="predicted"/>
<keyword evidence="3" id="KW-1185">Reference proteome</keyword>
<evidence type="ECO:0000256" key="1">
    <source>
        <dbReference type="SAM" id="MobiDB-lite"/>
    </source>
</evidence>
<dbReference type="EMBL" id="CP118615">
    <property type="protein sequence ID" value="WDZ87184.1"/>
    <property type="molecule type" value="Genomic_DNA"/>
</dbReference>
<name>A0ABY7ZVV9_9ACTN</name>
<feature type="compositionally biased region" description="Low complexity" evidence="1">
    <location>
        <begin position="129"/>
        <end position="146"/>
    </location>
</feature>
<dbReference type="RefSeq" id="WP_275034093.1">
    <property type="nucleotide sequence ID" value="NZ_CP118615.1"/>
</dbReference>
<reference evidence="2 3" key="1">
    <citation type="submission" date="2023-02" db="EMBL/GenBank/DDBJ databases">
        <authorList>
            <person name="Mo P."/>
        </authorList>
    </citation>
    <scope>NUCLEOTIDE SEQUENCE [LARGE SCALE GENOMIC DNA]</scope>
    <source>
        <strain evidence="2 3">HUAS 3</strain>
    </source>
</reference>
<organism evidence="2 3">
    <name type="scientific">Micromonospora cathayae</name>
    <dbReference type="NCBI Taxonomy" id="3028804"/>
    <lineage>
        <taxon>Bacteria</taxon>
        <taxon>Bacillati</taxon>
        <taxon>Actinomycetota</taxon>
        <taxon>Actinomycetes</taxon>
        <taxon>Micromonosporales</taxon>
        <taxon>Micromonosporaceae</taxon>
        <taxon>Micromonospora</taxon>
    </lineage>
</organism>
<feature type="region of interest" description="Disordered" evidence="1">
    <location>
        <begin position="121"/>
        <end position="164"/>
    </location>
</feature>
<evidence type="ECO:0000313" key="3">
    <source>
        <dbReference type="Proteomes" id="UP001219605"/>
    </source>
</evidence>